<dbReference type="InterPro" id="IPR010730">
    <property type="entry name" value="HET"/>
</dbReference>
<accession>A0A194US69</accession>
<proteinExistence type="predicted"/>
<dbReference type="AlphaFoldDB" id="A0A194US69"/>
<dbReference type="EMBL" id="KN714674">
    <property type="protein sequence ID" value="KUI54488.1"/>
    <property type="molecule type" value="Genomic_DNA"/>
</dbReference>
<organism evidence="2 3">
    <name type="scientific">Cytospora mali</name>
    <name type="common">Apple Valsa canker fungus</name>
    <name type="synonym">Valsa mali</name>
    <dbReference type="NCBI Taxonomy" id="578113"/>
    <lineage>
        <taxon>Eukaryota</taxon>
        <taxon>Fungi</taxon>
        <taxon>Dikarya</taxon>
        <taxon>Ascomycota</taxon>
        <taxon>Pezizomycotina</taxon>
        <taxon>Sordariomycetes</taxon>
        <taxon>Sordariomycetidae</taxon>
        <taxon>Diaporthales</taxon>
        <taxon>Cytosporaceae</taxon>
        <taxon>Cytospora</taxon>
    </lineage>
</organism>
<dbReference type="STRING" id="694573.A0A194US69"/>
<evidence type="ECO:0000313" key="3">
    <source>
        <dbReference type="Proteomes" id="UP000078576"/>
    </source>
</evidence>
<name>A0A194US69_CYTMA</name>
<dbReference type="Proteomes" id="UP000078576">
    <property type="component" value="Unassembled WGS sequence"/>
</dbReference>
<dbReference type="OrthoDB" id="2157530at2759"/>
<sequence length="513" mass="58500">MGLAVSSLPLPEYPVRLEPPDNTTFIRLLEVLDVNESDAVSLKCQLTTWPIQEMPSYHAISYTWGDPNLTATIILNGQRLEVRQNCEYVLKQAHWHGGSRYHWVDAICIDQNNPEEKAKQVAMMGYIYQRAAHVLACVGPHAEDSDLIYDTVAKLVINDEIEAECASMWEKVSDKRRLSLAMVAFSKRQYFSRLWVLQELFHAPVVSFLCGKSHMRCEILYALFHILQGGDPHDHADDAATSSCLSHAKRLFTVARDEPVGKLLDLPKLTSGMFCQDPRDKVYAIISMADWHRCGVSPIIPDYTKTMLEVAMEYVGKLNEINSRRHQSLTLRDQENILRGLGLSNQSEGVYSAIKARQRYPEEEHMPRNDTPLTMTTVNYRGRCILQEEMDDNFRLLIRGDSPDRDDVKILLPRQTQPGDWLIKIYFQSLVVVAREGPQGQFAIIGKCVVDKGRLLCSGTIFRISIDVEDMIVLILSLPKKEDIKSDDWKREYLRTRVCRTPGSSYAIPVEEK</sequence>
<reference evidence="3" key="1">
    <citation type="submission" date="2014-12" db="EMBL/GenBank/DDBJ databases">
        <title>Genome Sequence of Valsa Canker Pathogens Uncovers a Specific Adaption of Colonization on Woody Bark.</title>
        <authorList>
            <person name="Yin Z."/>
            <person name="Liu H."/>
            <person name="Gao X."/>
            <person name="Li Z."/>
            <person name="Song N."/>
            <person name="Ke X."/>
            <person name="Dai Q."/>
            <person name="Wu Y."/>
            <person name="Sun Y."/>
            <person name="Xu J.-R."/>
            <person name="Kang Z.K."/>
            <person name="Wang L."/>
            <person name="Huang L."/>
        </authorList>
    </citation>
    <scope>NUCLEOTIDE SEQUENCE [LARGE SCALE GENOMIC DNA]</scope>
    <source>
        <strain evidence="3">SXYL134</strain>
    </source>
</reference>
<dbReference type="PANTHER" id="PTHR24148:SF73">
    <property type="entry name" value="HET DOMAIN PROTEIN (AFU_ORTHOLOGUE AFUA_8G01020)"/>
    <property type="match status" value="1"/>
</dbReference>
<keyword evidence="3" id="KW-1185">Reference proteome</keyword>
<dbReference type="Pfam" id="PF06985">
    <property type="entry name" value="HET"/>
    <property type="match status" value="1"/>
</dbReference>
<protein>
    <submittedName>
        <fullName evidence="2">Heterokaryon incompatibility protein 6, OR allele</fullName>
    </submittedName>
</protein>
<gene>
    <name evidence="2" type="ORF">VP1G_01935</name>
</gene>
<dbReference type="InterPro" id="IPR052895">
    <property type="entry name" value="HetReg/Transcr_Mod"/>
</dbReference>
<dbReference type="PANTHER" id="PTHR24148">
    <property type="entry name" value="ANKYRIN REPEAT DOMAIN-CONTAINING PROTEIN 39 HOMOLOG-RELATED"/>
    <property type="match status" value="1"/>
</dbReference>
<evidence type="ECO:0000259" key="1">
    <source>
        <dbReference type="Pfam" id="PF06985"/>
    </source>
</evidence>
<feature type="domain" description="Heterokaryon incompatibility" evidence="1">
    <location>
        <begin position="57"/>
        <end position="199"/>
    </location>
</feature>
<evidence type="ECO:0000313" key="2">
    <source>
        <dbReference type="EMBL" id="KUI54488.1"/>
    </source>
</evidence>